<evidence type="ECO:0000313" key="1">
    <source>
        <dbReference type="EMBL" id="KAG0484343.1"/>
    </source>
</evidence>
<keyword evidence="2" id="KW-1185">Reference proteome</keyword>
<protein>
    <submittedName>
        <fullName evidence="1">Uncharacterized protein</fullName>
    </submittedName>
</protein>
<dbReference type="Proteomes" id="UP000636800">
    <property type="component" value="Unassembled WGS sequence"/>
</dbReference>
<dbReference type="AlphaFoldDB" id="A0A835V4G6"/>
<reference evidence="1 2" key="1">
    <citation type="journal article" date="2020" name="Nat. Food">
        <title>A phased Vanilla planifolia genome enables genetic improvement of flavour and production.</title>
        <authorList>
            <person name="Hasing T."/>
            <person name="Tang H."/>
            <person name="Brym M."/>
            <person name="Khazi F."/>
            <person name="Huang T."/>
            <person name="Chambers A.H."/>
        </authorList>
    </citation>
    <scope>NUCLEOTIDE SEQUENCE [LARGE SCALE GENOMIC DNA]</scope>
    <source>
        <tissue evidence="1">Leaf</tissue>
    </source>
</reference>
<name>A0A835V4G6_VANPL</name>
<dbReference type="EMBL" id="JADCNL010000004">
    <property type="protein sequence ID" value="KAG0484343.1"/>
    <property type="molecule type" value="Genomic_DNA"/>
</dbReference>
<sequence length="55" mass="6442">MHEFDFAAAKVHLRCAWKRCCWRNSKGGHEAAEELYMREETATEPLRDSVMERAS</sequence>
<comment type="caution">
    <text evidence="1">The sequence shown here is derived from an EMBL/GenBank/DDBJ whole genome shotgun (WGS) entry which is preliminary data.</text>
</comment>
<gene>
    <name evidence="1" type="ORF">HPP92_008422</name>
</gene>
<dbReference type="OrthoDB" id="1711136at2759"/>
<accession>A0A835V4G6</accession>
<proteinExistence type="predicted"/>
<evidence type="ECO:0000313" key="2">
    <source>
        <dbReference type="Proteomes" id="UP000636800"/>
    </source>
</evidence>
<organism evidence="1 2">
    <name type="scientific">Vanilla planifolia</name>
    <name type="common">Vanilla</name>
    <dbReference type="NCBI Taxonomy" id="51239"/>
    <lineage>
        <taxon>Eukaryota</taxon>
        <taxon>Viridiplantae</taxon>
        <taxon>Streptophyta</taxon>
        <taxon>Embryophyta</taxon>
        <taxon>Tracheophyta</taxon>
        <taxon>Spermatophyta</taxon>
        <taxon>Magnoliopsida</taxon>
        <taxon>Liliopsida</taxon>
        <taxon>Asparagales</taxon>
        <taxon>Orchidaceae</taxon>
        <taxon>Vanilloideae</taxon>
        <taxon>Vanilleae</taxon>
        <taxon>Vanilla</taxon>
    </lineage>
</organism>